<evidence type="ECO:0000313" key="2">
    <source>
        <dbReference type="EMBL" id="KAH6822100.1"/>
    </source>
</evidence>
<proteinExistence type="predicted"/>
<dbReference type="EMBL" id="SDAM02001616">
    <property type="protein sequence ID" value="KAH6822100.1"/>
    <property type="molecule type" value="Genomic_DNA"/>
</dbReference>
<gene>
    <name evidence="2" type="ORF">C2S53_000650</name>
</gene>
<evidence type="ECO:0000256" key="1">
    <source>
        <dbReference type="SAM" id="SignalP"/>
    </source>
</evidence>
<dbReference type="AlphaFoldDB" id="A0AAD4P0Y5"/>
<keyword evidence="3" id="KW-1185">Reference proteome</keyword>
<feature type="signal peptide" evidence="1">
    <location>
        <begin position="1"/>
        <end position="27"/>
    </location>
</feature>
<feature type="non-terminal residue" evidence="2">
    <location>
        <position position="55"/>
    </location>
</feature>
<sequence length="55" mass="5716">MGSKGIVLVGILLTVFLLISSSEVAAARELTQSSTAEVAGISKTVHTSARTNRNE</sequence>
<accession>A0AAD4P0Y5</accession>
<name>A0AAD4P0Y5_PERFH</name>
<evidence type="ECO:0000313" key="3">
    <source>
        <dbReference type="Proteomes" id="UP001190926"/>
    </source>
</evidence>
<protein>
    <submittedName>
        <fullName evidence="2">Uncharacterized protein</fullName>
    </submittedName>
</protein>
<feature type="chain" id="PRO_5041910322" evidence="1">
    <location>
        <begin position="28"/>
        <end position="55"/>
    </location>
</feature>
<organism evidence="2 3">
    <name type="scientific">Perilla frutescens var. hirtella</name>
    <name type="common">Perilla citriodora</name>
    <name type="synonym">Perilla setoyensis</name>
    <dbReference type="NCBI Taxonomy" id="608512"/>
    <lineage>
        <taxon>Eukaryota</taxon>
        <taxon>Viridiplantae</taxon>
        <taxon>Streptophyta</taxon>
        <taxon>Embryophyta</taxon>
        <taxon>Tracheophyta</taxon>
        <taxon>Spermatophyta</taxon>
        <taxon>Magnoliopsida</taxon>
        <taxon>eudicotyledons</taxon>
        <taxon>Gunneridae</taxon>
        <taxon>Pentapetalae</taxon>
        <taxon>asterids</taxon>
        <taxon>lamiids</taxon>
        <taxon>Lamiales</taxon>
        <taxon>Lamiaceae</taxon>
        <taxon>Nepetoideae</taxon>
        <taxon>Elsholtzieae</taxon>
        <taxon>Perilla</taxon>
    </lineage>
</organism>
<comment type="caution">
    <text evidence="2">The sequence shown here is derived from an EMBL/GenBank/DDBJ whole genome shotgun (WGS) entry which is preliminary data.</text>
</comment>
<dbReference type="Proteomes" id="UP001190926">
    <property type="component" value="Unassembled WGS sequence"/>
</dbReference>
<reference evidence="2 3" key="1">
    <citation type="journal article" date="2021" name="Nat. Commun.">
        <title>Incipient diploidization of the medicinal plant Perilla within 10,000 years.</title>
        <authorList>
            <person name="Zhang Y."/>
            <person name="Shen Q."/>
            <person name="Leng L."/>
            <person name="Zhang D."/>
            <person name="Chen S."/>
            <person name="Shi Y."/>
            <person name="Ning Z."/>
            <person name="Chen S."/>
        </authorList>
    </citation>
    <scope>NUCLEOTIDE SEQUENCE [LARGE SCALE GENOMIC DNA]</scope>
    <source>
        <strain evidence="3">cv. PC099</strain>
    </source>
</reference>
<keyword evidence="1" id="KW-0732">Signal</keyword>